<proteinExistence type="predicted"/>
<feature type="transmembrane region" description="Helical" evidence="6">
    <location>
        <begin position="53"/>
        <end position="73"/>
    </location>
</feature>
<sequence>MKEFNGVRWAYDRYEIIVDGIVNGVGVVFALIGATVLIFYATVWSSYGEIAAAWIYGVGLVLTLAMSFSYNIWPVSRTKWILRRFDHSAIFVLIAATYTPFLQRGSDDPLLFAMLIAMWLFAAMGIGLKCFFPGRYDKLAILLYLAMGWSGVLVAEPVAARIPFASMLLIVIGGVIYSLGVIFHVWEKLRFQNAIWHGFVVAAAAVHYSAVLTCFSLSPGSL</sequence>
<reference evidence="7 8" key="1">
    <citation type="journal article" date="2018" name="Sci. Rep.">
        <title>Rhizobium tumorigenes sp. nov., a novel plant tumorigenic bacterium isolated from cane gall tumors on thornless blackberry.</title>
        <authorList>
            <person name="Kuzmanovi N."/>
            <person name="Smalla K."/>
            <person name="Gronow S."/>
            <person name="PuBawska J."/>
        </authorList>
    </citation>
    <scope>NUCLEOTIDE SEQUENCE [LARGE SCALE GENOMIC DNA]</scope>
    <source>
        <strain evidence="7 8">CCBAU 85046</strain>
    </source>
</reference>
<dbReference type="GO" id="GO:0016020">
    <property type="term" value="C:membrane"/>
    <property type="evidence" value="ECO:0007669"/>
    <property type="project" value="UniProtKB-SubCell"/>
</dbReference>
<comment type="caution">
    <text evidence="7">The sequence shown here is derived from an EMBL/GenBank/DDBJ whole genome shotgun (WGS) entry which is preliminary data.</text>
</comment>
<dbReference type="PANTHER" id="PTHR20855:SF3">
    <property type="entry name" value="LD03007P"/>
    <property type="match status" value="1"/>
</dbReference>
<keyword evidence="7" id="KW-0238">DNA-binding</keyword>
<dbReference type="PANTHER" id="PTHR20855">
    <property type="entry name" value="ADIPOR/PROGESTIN RECEPTOR-RELATED"/>
    <property type="match status" value="1"/>
</dbReference>
<evidence type="ECO:0000256" key="4">
    <source>
        <dbReference type="ARBA" id="ARBA00023136"/>
    </source>
</evidence>
<feature type="transmembrane region" description="Helical" evidence="6">
    <location>
        <begin position="85"/>
        <end position="103"/>
    </location>
</feature>
<evidence type="ECO:0000256" key="6">
    <source>
        <dbReference type="SAM" id="Phobius"/>
    </source>
</evidence>
<evidence type="ECO:0000313" key="7">
    <source>
        <dbReference type="EMBL" id="PZM17128.1"/>
    </source>
</evidence>
<feature type="transmembrane region" description="Helical" evidence="6">
    <location>
        <begin position="139"/>
        <end position="158"/>
    </location>
</feature>
<dbReference type="InterPro" id="IPR004254">
    <property type="entry name" value="AdipoR/HlyIII-related"/>
</dbReference>
<keyword evidence="4 6" id="KW-0472">Membrane</keyword>
<keyword evidence="2 6" id="KW-0812">Transmembrane</keyword>
<feature type="binding site" evidence="5">
    <location>
        <position position="197"/>
    </location>
    <ligand>
        <name>Zn(2+)</name>
        <dbReference type="ChEBI" id="CHEBI:29105"/>
    </ligand>
</feature>
<name>A0A2W4D2N0_9HYPH</name>
<dbReference type="Pfam" id="PF03006">
    <property type="entry name" value="HlyIII"/>
    <property type="match status" value="1"/>
</dbReference>
<keyword evidence="5" id="KW-0479">Metal-binding</keyword>
<keyword evidence="3 6" id="KW-1133">Transmembrane helix</keyword>
<feature type="transmembrane region" description="Helical" evidence="6">
    <location>
        <begin position="21"/>
        <end position="41"/>
    </location>
</feature>
<dbReference type="Proteomes" id="UP000248925">
    <property type="component" value="Unassembled WGS sequence"/>
</dbReference>
<dbReference type="GO" id="GO:0046872">
    <property type="term" value="F:metal ion binding"/>
    <property type="evidence" value="ECO:0007669"/>
    <property type="project" value="UniProtKB-KW"/>
</dbReference>
<organism evidence="7 8">
    <name type="scientific">Rhizobium tubonense</name>
    <dbReference type="NCBI Taxonomy" id="484088"/>
    <lineage>
        <taxon>Bacteria</taxon>
        <taxon>Pseudomonadati</taxon>
        <taxon>Pseudomonadota</taxon>
        <taxon>Alphaproteobacteria</taxon>
        <taxon>Hyphomicrobiales</taxon>
        <taxon>Rhizobiaceae</taxon>
        <taxon>Rhizobium/Agrobacterium group</taxon>
        <taxon>Rhizobium</taxon>
    </lineage>
</organism>
<dbReference type="EMBL" id="PCDP01000001">
    <property type="protein sequence ID" value="PZM17128.1"/>
    <property type="molecule type" value="Genomic_DNA"/>
</dbReference>
<gene>
    <name evidence="7" type="ORF">CPY51_02540</name>
</gene>
<feature type="transmembrane region" description="Helical" evidence="6">
    <location>
        <begin position="109"/>
        <end position="132"/>
    </location>
</feature>
<dbReference type="RefSeq" id="WP_111158455.1">
    <property type="nucleotide sequence ID" value="NZ_PCDP01000001.1"/>
</dbReference>
<comment type="subcellular location">
    <subcellularLocation>
        <location evidence="1">Membrane</location>
        <topology evidence="1">Multi-pass membrane protein</topology>
    </subcellularLocation>
</comment>
<evidence type="ECO:0000256" key="3">
    <source>
        <dbReference type="ARBA" id="ARBA00022989"/>
    </source>
</evidence>
<feature type="transmembrane region" description="Helical" evidence="6">
    <location>
        <begin position="164"/>
        <end position="186"/>
    </location>
</feature>
<accession>A0A2W4D2N0</accession>
<evidence type="ECO:0000256" key="5">
    <source>
        <dbReference type="PIRSR" id="PIRSR604254-1"/>
    </source>
</evidence>
<evidence type="ECO:0000256" key="2">
    <source>
        <dbReference type="ARBA" id="ARBA00022692"/>
    </source>
</evidence>
<dbReference type="AlphaFoldDB" id="A0A2W4D2N0"/>
<evidence type="ECO:0000313" key="8">
    <source>
        <dbReference type="Proteomes" id="UP000248925"/>
    </source>
</evidence>
<keyword evidence="5" id="KW-0862">Zinc</keyword>
<dbReference type="GO" id="GO:0003677">
    <property type="term" value="F:DNA binding"/>
    <property type="evidence" value="ECO:0007669"/>
    <property type="project" value="UniProtKB-KW"/>
</dbReference>
<keyword evidence="8" id="KW-1185">Reference proteome</keyword>
<feature type="transmembrane region" description="Helical" evidence="6">
    <location>
        <begin position="198"/>
        <end position="218"/>
    </location>
</feature>
<evidence type="ECO:0000256" key="1">
    <source>
        <dbReference type="ARBA" id="ARBA00004141"/>
    </source>
</evidence>
<protein>
    <submittedName>
        <fullName evidence="7">DNA-binding protein</fullName>
    </submittedName>
</protein>
<dbReference type="OrthoDB" id="9813689at2"/>